<keyword evidence="2" id="KW-1133">Transmembrane helix</keyword>
<accession>A0A1G2G2E8</accession>
<keyword evidence="2" id="KW-0812">Transmembrane</keyword>
<feature type="region of interest" description="Disordered" evidence="1">
    <location>
        <begin position="1"/>
        <end position="30"/>
    </location>
</feature>
<gene>
    <name evidence="3" type="ORF">A2756_03245</name>
</gene>
<dbReference type="EMBL" id="MHNL01000022">
    <property type="protein sequence ID" value="OGZ44287.1"/>
    <property type="molecule type" value="Genomic_DNA"/>
</dbReference>
<evidence type="ECO:0000313" key="3">
    <source>
        <dbReference type="EMBL" id="OGZ44287.1"/>
    </source>
</evidence>
<feature type="transmembrane region" description="Helical" evidence="2">
    <location>
        <begin position="81"/>
        <end position="103"/>
    </location>
</feature>
<sequence>MIRHSTLTPSTSLRGPAGSSAVHSSTSTSPLAPRLVSGAIVLALYTLIMFLIFAFPVLVAAQSAGTLQNPLNSAFSSVPNFIAGFLKVVVMVALPIISLFIVYSGFMFVLARGNSEKLSKARENFLWVIIGAILILGAWVIATLIGGTVSQLTTG</sequence>
<dbReference type="AlphaFoldDB" id="A0A1G2G2E8"/>
<feature type="transmembrane region" description="Helical" evidence="2">
    <location>
        <begin position="124"/>
        <end position="145"/>
    </location>
</feature>
<proteinExistence type="predicted"/>
<dbReference type="InterPro" id="IPR043993">
    <property type="entry name" value="T4SS_pilin"/>
</dbReference>
<organism evidence="3 4">
    <name type="scientific">Candidatus Ryanbacteria bacterium RIFCSPHIGHO2_01_FULL_48_27</name>
    <dbReference type="NCBI Taxonomy" id="1802115"/>
    <lineage>
        <taxon>Bacteria</taxon>
        <taxon>Candidatus Ryaniibacteriota</taxon>
    </lineage>
</organism>
<name>A0A1G2G2E8_9BACT</name>
<dbReference type="Pfam" id="PF18895">
    <property type="entry name" value="T4SS_pilin"/>
    <property type="match status" value="1"/>
</dbReference>
<evidence type="ECO:0000256" key="1">
    <source>
        <dbReference type="SAM" id="MobiDB-lite"/>
    </source>
</evidence>
<dbReference type="Proteomes" id="UP000177785">
    <property type="component" value="Unassembled WGS sequence"/>
</dbReference>
<feature type="transmembrane region" description="Helical" evidence="2">
    <location>
        <begin position="35"/>
        <end position="61"/>
    </location>
</feature>
<evidence type="ECO:0000313" key="4">
    <source>
        <dbReference type="Proteomes" id="UP000177785"/>
    </source>
</evidence>
<evidence type="ECO:0000256" key="2">
    <source>
        <dbReference type="SAM" id="Phobius"/>
    </source>
</evidence>
<reference evidence="3 4" key="1">
    <citation type="journal article" date="2016" name="Nat. Commun.">
        <title>Thousands of microbial genomes shed light on interconnected biogeochemical processes in an aquifer system.</title>
        <authorList>
            <person name="Anantharaman K."/>
            <person name="Brown C.T."/>
            <person name="Hug L.A."/>
            <person name="Sharon I."/>
            <person name="Castelle C.J."/>
            <person name="Probst A.J."/>
            <person name="Thomas B.C."/>
            <person name="Singh A."/>
            <person name="Wilkins M.J."/>
            <person name="Karaoz U."/>
            <person name="Brodie E.L."/>
            <person name="Williams K.H."/>
            <person name="Hubbard S.S."/>
            <person name="Banfield J.F."/>
        </authorList>
    </citation>
    <scope>NUCLEOTIDE SEQUENCE [LARGE SCALE GENOMIC DNA]</scope>
</reference>
<dbReference type="STRING" id="1802115.A2756_03245"/>
<protein>
    <submittedName>
        <fullName evidence="3">Uncharacterized protein</fullName>
    </submittedName>
</protein>
<feature type="compositionally biased region" description="Low complexity" evidence="1">
    <location>
        <begin position="19"/>
        <end position="29"/>
    </location>
</feature>
<comment type="caution">
    <text evidence="3">The sequence shown here is derived from an EMBL/GenBank/DDBJ whole genome shotgun (WGS) entry which is preliminary data.</text>
</comment>
<feature type="compositionally biased region" description="Polar residues" evidence="1">
    <location>
        <begin position="1"/>
        <end position="13"/>
    </location>
</feature>
<keyword evidence="2" id="KW-0472">Membrane</keyword>